<protein>
    <submittedName>
        <fullName evidence="1">Uncharacterized protein</fullName>
    </submittedName>
</protein>
<reference evidence="1" key="2">
    <citation type="submission" date="2021-04" db="EMBL/GenBank/DDBJ databases">
        <authorList>
            <person name="Gilroy R."/>
        </authorList>
    </citation>
    <scope>NUCLEOTIDE SEQUENCE</scope>
    <source>
        <strain evidence="1">ChiHecec2B26-12326</strain>
    </source>
</reference>
<organism evidence="1 2">
    <name type="scientific">Candidatus Parabacteroides intestinigallinarum</name>
    <dbReference type="NCBI Taxonomy" id="2838722"/>
    <lineage>
        <taxon>Bacteria</taxon>
        <taxon>Pseudomonadati</taxon>
        <taxon>Bacteroidota</taxon>
        <taxon>Bacteroidia</taxon>
        <taxon>Bacteroidales</taxon>
        <taxon>Tannerellaceae</taxon>
        <taxon>Parabacteroides</taxon>
    </lineage>
</organism>
<dbReference type="EMBL" id="DXEN01000015">
    <property type="protein sequence ID" value="HIX85504.1"/>
    <property type="molecule type" value="Genomic_DNA"/>
</dbReference>
<name>A0A9D1XT09_9BACT</name>
<evidence type="ECO:0000313" key="1">
    <source>
        <dbReference type="EMBL" id="HIX85504.1"/>
    </source>
</evidence>
<accession>A0A9D1XT09</accession>
<dbReference type="Proteomes" id="UP000823847">
    <property type="component" value="Unassembled WGS sequence"/>
</dbReference>
<evidence type="ECO:0000313" key="2">
    <source>
        <dbReference type="Proteomes" id="UP000823847"/>
    </source>
</evidence>
<sequence length="322" mass="37351">MGESALKFANKLELRYVFNDKSNYMDAMIRHRCEKEVLALLRTLADMLDVRMTIYNEPFDREGGFRERLAIAGENSHAISIVISLAMRVLARPSLIVGGRPVFERSPRDEEDLQRELAALRRDLRLKAPGATPSLRLFELLEMSPRFLRMKSNFYEALRGYPKVSKVVLRELNERDRPRSGALEVKRERFDYYILRSGDLPTVKDGKATIEIISPVLKDSKYRWKGIYNKGGEIIDFYMQDEEFKAQMFDEKISFASGMCIDCVLEIARRLSELGEVVNVSYTVTTVIRTRFDKMEIVTPQGKRHLRKLEAEKKQLTLDFFS</sequence>
<gene>
    <name evidence="1" type="ORF">H9848_02700</name>
</gene>
<proteinExistence type="predicted"/>
<dbReference type="AlphaFoldDB" id="A0A9D1XT09"/>
<comment type="caution">
    <text evidence="1">The sequence shown here is derived from an EMBL/GenBank/DDBJ whole genome shotgun (WGS) entry which is preliminary data.</text>
</comment>
<reference evidence="1" key="1">
    <citation type="journal article" date="2021" name="PeerJ">
        <title>Extensive microbial diversity within the chicken gut microbiome revealed by metagenomics and culture.</title>
        <authorList>
            <person name="Gilroy R."/>
            <person name="Ravi A."/>
            <person name="Getino M."/>
            <person name="Pursley I."/>
            <person name="Horton D.L."/>
            <person name="Alikhan N.F."/>
            <person name="Baker D."/>
            <person name="Gharbi K."/>
            <person name="Hall N."/>
            <person name="Watson M."/>
            <person name="Adriaenssens E.M."/>
            <person name="Foster-Nyarko E."/>
            <person name="Jarju S."/>
            <person name="Secka A."/>
            <person name="Antonio M."/>
            <person name="Oren A."/>
            <person name="Chaudhuri R.R."/>
            <person name="La Ragione R."/>
            <person name="Hildebrand F."/>
            <person name="Pallen M.J."/>
        </authorList>
    </citation>
    <scope>NUCLEOTIDE SEQUENCE</scope>
    <source>
        <strain evidence="1">ChiHecec2B26-12326</strain>
    </source>
</reference>